<accession>A0ABP7UX85</accession>
<organism evidence="1 2">
    <name type="scientific">Flavobacterium chungnamense</name>
    <dbReference type="NCBI Taxonomy" id="706182"/>
    <lineage>
        <taxon>Bacteria</taxon>
        <taxon>Pseudomonadati</taxon>
        <taxon>Bacteroidota</taxon>
        <taxon>Flavobacteriia</taxon>
        <taxon>Flavobacteriales</taxon>
        <taxon>Flavobacteriaceae</taxon>
        <taxon>Flavobacterium</taxon>
    </lineage>
</organism>
<evidence type="ECO:0008006" key="3">
    <source>
        <dbReference type="Google" id="ProtNLM"/>
    </source>
</evidence>
<keyword evidence="2" id="KW-1185">Reference proteome</keyword>
<evidence type="ECO:0000313" key="2">
    <source>
        <dbReference type="Proteomes" id="UP001500426"/>
    </source>
</evidence>
<evidence type="ECO:0000313" key="1">
    <source>
        <dbReference type="EMBL" id="GAA4054941.1"/>
    </source>
</evidence>
<proteinExistence type="predicted"/>
<reference evidence="2" key="1">
    <citation type="journal article" date="2019" name="Int. J. Syst. Evol. Microbiol.">
        <title>The Global Catalogue of Microorganisms (GCM) 10K type strain sequencing project: providing services to taxonomists for standard genome sequencing and annotation.</title>
        <authorList>
            <consortium name="The Broad Institute Genomics Platform"/>
            <consortium name="The Broad Institute Genome Sequencing Center for Infectious Disease"/>
            <person name="Wu L."/>
            <person name="Ma J."/>
        </authorList>
    </citation>
    <scope>NUCLEOTIDE SEQUENCE [LARGE SCALE GENOMIC DNA]</scope>
    <source>
        <strain evidence="2">JCM 17068</strain>
    </source>
</reference>
<comment type="caution">
    <text evidence="1">The sequence shown here is derived from an EMBL/GenBank/DDBJ whole genome shotgun (WGS) entry which is preliminary data.</text>
</comment>
<dbReference type="EMBL" id="BAABCS010000020">
    <property type="protein sequence ID" value="GAA4054941.1"/>
    <property type="molecule type" value="Genomic_DNA"/>
</dbReference>
<sequence>MKIVTENNINLILLLYLGKESINPNKMAFKETKAIPISGKEPPYSCKMDLPDRRYNKSKIRNPKMI</sequence>
<name>A0ABP7UX85_9FLAO</name>
<protein>
    <recommendedName>
        <fullName evidence="3">Arm DNA-binding domain-containing protein</fullName>
    </recommendedName>
</protein>
<gene>
    <name evidence="1" type="ORF">GCM10022388_21750</name>
</gene>
<dbReference type="Proteomes" id="UP001500426">
    <property type="component" value="Unassembled WGS sequence"/>
</dbReference>